<sequence length="132" mass="14974">MNKSIRERFHTELIKLPGRLEKIVAAILFIGVAYGCVQLFLHVIAFADMPLGDYMDDILIVAFNVVIVVEFVRMLIKHSMNTIVEVLIFAIARGLVVGHEKPVYALISIISIAILLASRKFLFCEHDFEEEE</sequence>
<dbReference type="RefSeq" id="WP_099392327.1">
    <property type="nucleotide sequence ID" value="NZ_PDYF01000025.1"/>
</dbReference>
<evidence type="ECO:0000313" key="3">
    <source>
        <dbReference type="Proteomes" id="UP000225889"/>
    </source>
</evidence>
<keyword evidence="1" id="KW-1133">Transmembrane helix</keyword>
<protein>
    <recommendedName>
        <fullName evidence="4">Transporter</fullName>
    </recommendedName>
</protein>
<gene>
    <name evidence="2" type="ORF">CSX01_10295</name>
</gene>
<reference evidence="2 3" key="1">
    <citation type="submission" date="2017-10" db="EMBL/GenBank/DDBJ databases">
        <title>Resolving the taxonomy of Roseburia spp., Eubacterium rectale and Agathobacter spp. through phylogenomic analysis.</title>
        <authorList>
            <person name="Sheridan P.O."/>
            <person name="Walker A.W."/>
            <person name="Duncan S.H."/>
            <person name="Scott K.P."/>
            <person name="Toole P.W.O."/>
            <person name="Luis P."/>
            <person name="Flint H.J."/>
        </authorList>
    </citation>
    <scope>NUCLEOTIDE SEQUENCE [LARGE SCALE GENOMIC DNA]</scope>
    <source>
        <strain evidence="2 3">JK626</strain>
    </source>
</reference>
<dbReference type="AlphaFoldDB" id="A0A2G3DTL1"/>
<proteinExistence type="predicted"/>
<dbReference type="Proteomes" id="UP000225889">
    <property type="component" value="Unassembled WGS sequence"/>
</dbReference>
<comment type="caution">
    <text evidence="2">The sequence shown here is derived from an EMBL/GenBank/DDBJ whole genome shotgun (WGS) entry which is preliminary data.</text>
</comment>
<name>A0A2G3DTL1_9FIRM</name>
<evidence type="ECO:0008006" key="4">
    <source>
        <dbReference type="Google" id="ProtNLM"/>
    </source>
</evidence>
<keyword evidence="1" id="KW-0472">Membrane</keyword>
<feature type="transmembrane region" description="Helical" evidence="1">
    <location>
        <begin position="104"/>
        <end position="122"/>
    </location>
</feature>
<feature type="transmembrane region" description="Helical" evidence="1">
    <location>
        <begin position="58"/>
        <end position="76"/>
    </location>
</feature>
<reference evidence="2 3" key="2">
    <citation type="submission" date="2017-10" db="EMBL/GenBank/DDBJ databases">
        <authorList>
            <person name="Banno H."/>
            <person name="Chua N.-H."/>
        </authorList>
    </citation>
    <scope>NUCLEOTIDE SEQUENCE [LARGE SCALE GENOMIC DNA]</scope>
    <source>
        <strain evidence="2 3">JK626</strain>
    </source>
</reference>
<evidence type="ECO:0000256" key="1">
    <source>
        <dbReference type="SAM" id="Phobius"/>
    </source>
</evidence>
<accession>A0A2G3DTL1</accession>
<keyword evidence="1" id="KW-0812">Transmembrane</keyword>
<dbReference type="EMBL" id="PDYF01000025">
    <property type="protein sequence ID" value="PHU34376.1"/>
    <property type="molecule type" value="Genomic_DNA"/>
</dbReference>
<evidence type="ECO:0000313" key="2">
    <source>
        <dbReference type="EMBL" id="PHU34376.1"/>
    </source>
</evidence>
<organism evidence="2 3">
    <name type="scientific">Pseudobutyrivibrio ruminis</name>
    <dbReference type="NCBI Taxonomy" id="46206"/>
    <lineage>
        <taxon>Bacteria</taxon>
        <taxon>Bacillati</taxon>
        <taxon>Bacillota</taxon>
        <taxon>Clostridia</taxon>
        <taxon>Lachnospirales</taxon>
        <taxon>Lachnospiraceae</taxon>
        <taxon>Pseudobutyrivibrio</taxon>
    </lineage>
</organism>
<feature type="transmembrane region" description="Helical" evidence="1">
    <location>
        <begin position="23"/>
        <end position="46"/>
    </location>
</feature>